<dbReference type="AlphaFoldDB" id="A0A1G9CLY3"/>
<evidence type="ECO:0000313" key="2">
    <source>
        <dbReference type="Proteomes" id="UP000198662"/>
    </source>
</evidence>
<keyword evidence="2" id="KW-1185">Reference proteome</keyword>
<dbReference type="EMBL" id="FNGF01000001">
    <property type="protein sequence ID" value="SDK52596.1"/>
    <property type="molecule type" value="Genomic_DNA"/>
</dbReference>
<proteinExistence type="predicted"/>
<name>A0A1G9CLY3_9ACTN</name>
<accession>A0A1G9CLY3</accession>
<dbReference type="OrthoDB" id="4164470at2"/>
<reference evidence="2" key="1">
    <citation type="submission" date="2016-10" db="EMBL/GenBank/DDBJ databases">
        <authorList>
            <person name="Varghese N."/>
            <person name="Submissions S."/>
        </authorList>
    </citation>
    <scope>NUCLEOTIDE SEQUENCE [LARGE SCALE GENOMIC DNA]</scope>
    <source>
        <strain evidence="2">CGMCC 4.3147</strain>
    </source>
</reference>
<gene>
    <name evidence="1" type="ORF">SAMN05216298_0407</name>
</gene>
<dbReference type="Proteomes" id="UP000198662">
    <property type="component" value="Unassembled WGS sequence"/>
</dbReference>
<evidence type="ECO:0000313" key="1">
    <source>
        <dbReference type="EMBL" id="SDK52596.1"/>
    </source>
</evidence>
<protein>
    <submittedName>
        <fullName evidence="1">Uncharacterized protein</fullName>
    </submittedName>
</protein>
<dbReference type="RefSeq" id="WP_143034638.1">
    <property type="nucleotide sequence ID" value="NZ_FNGF01000001.1"/>
</dbReference>
<organism evidence="1 2">
    <name type="scientific">Glycomyces sambucus</name>
    <dbReference type="NCBI Taxonomy" id="380244"/>
    <lineage>
        <taxon>Bacteria</taxon>
        <taxon>Bacillati</taxon>
        <taxon>Actinomycetota</taxon>
        <taxon>Actinomycetes</taxon>
        <taxon>Glycomycetales</taxon>
        <taxon>Glycomycetaceae</taxon>
        <taxon>Glycomyces</taxon>
    </lineage>
</organism>
<sequence length="234" mass="25811">MRISTIGKCEREFKRICNHTGTRTGDGKWSLSVGGTSISTGELGRTLLSKDTAQTERDSAWATIVDQARKAQEPWLIIAVGVAIPGIRNAIKFASVYAPEYSDRTEIESAALAGFVTAVHDIDTTRGKVCARLCNRAYIAARRCAIEISRYQRQLHSPIFESHPPAKEFGHPDLVLAKAIDNEIVTRLQAILILKVVIEKLPISAVAEAEEITEESASNQIRAAKAQLWEWLTQ</sequence>